<evidence type="ECO:0000256" key="8">
    <source>
        <dbReference type="ARBA" id="ARBA00022832"/>
    </source>
</evidence>
<evidence type="ECO:0000313" key="13">
    <source>
        <dbReference type="EMBL" id="NXD61870.1"/>
    </source>
</evidence>
<dbReference type="SUPFAM" id="SSF54637">
    <property type="entry name" value="Thioesterase/thiol ester dehydrase-isomerase"/>
    <property type="match status" value="2"/>
</dbReference>
<dbReference type="PROSITE" id="PS51770">
    <property type="entry name" value="HOTDOG_ACOT"/>
    <property type="match status" value="2"/>
</dbReference>
<evidence type="ECO:0000256" key="4">
    <source>
        <dbReference type="ARBA" id="ARBA00022487"/>
    </source>
</evidence>
<dbReference type="FunFam" id="3.10.129.10:FF:000020">
    <property type="entry name" value="Acyl-coenzyme A thioesterase 11"/>
    <property type="match status" value="1"/>
</dbReference>
<accession>A0A851XKF8</accession>
<dbReference type="InterPro" id="IPR040170">
    <property type="entry name" value="Cytosol_ACT"/>
</dbReference>
<keyword evidence="5" id="KW-0963">Cytoplasm</keyword>
<evidence type="ECO:0000256" key="3">
    <source>
        <dbReference type="ARBA" id="ARBA00004872"/>
    </source>
</evidence>
<dbReference type="GO" id="GO:0052816">
    <property type="term" value="F:long-chain fatty acyl-CoA hydrolase activity"/>
    <property type="evidence" value="ECO:0007669"/>
    <property type="project" value="TreeGrafter"/>
</dbReference>
<proteinExistence type="predicted"/>
<dbReference type="Pfam" id="PF03061">
    <property type="entry name" value="4HBT"/>
    <property type="match status" value="1"/>
</dbReference>
<evidence type="ECO:0000259" key="12">
    <source>
        <dbReference type="PROSITE" id="PS51770"/>
    </source>
</evidence>
<dbReference type="InterPro" id="IPR033120">
    <property type="entry name" value="HOTDOG_ACOT"/>
</dbReference>
<protein>
    <submittedName>
        <fullName evidence="13">ACO11 thioesterase</fullName>
    </submittedName>
</protein>
<sequence>ATLLLSRCLLKMVKENIVVPEEILSFCCNGFQGSTSPPCSQDPGEREEAAGAMASPSHPRNPTEVQMSQLVLPCHTNHRGELSIGQLLKWIDTAACLSGKTSSAPTGAIILLGWDGSDPVLIRIVPSGPAPVGQVVNIKAKVNRAFNSSMEVGIQVSYEDLCSGKHYSICKAYATFVAHSSSGTKVKLKPLIPQTEEEKIEHSIAAERRRMRLVHKDTLKDLLTRSPRETELETRDGSVAVPADKTRVESVELVLPPHANHQGNTFGGQIMAWMENVATIAASRLCHAHPTLRAIEMFHFRGPSQVGDRLVLKAIVNNAFKNSMEVGVCAEAYGQEMSVSRRHINSAFMTFVVLDQEGRPRTLPMLAPEQGDGERRYREASARKKIRLDRKYVVSCKQTEVPLSVPWDQSNKVSDALRESLPSAPAFPAPDVLLLPQVYLSYNNVSALKTLVAKANWALAREKEKVQIYTLEEDKFLSFRIEMSVRIAACQAFSLLSDLRRRHEWDSHYLSAELVQQVDDDDMIYHVVSQTLSSENKLQDFVILASRRKPCSKGDPYVVAFRSVTLPTHPATSGFTRGETICSGFCIWPESEETSKVAYYNQATPGYLNYVTTNVVGLSSDFCATFEACEKFLLKNKEDDVIVRLQNL</sequence>
<keyword evidence="4" id="KW-0719">Serine esterase</keyword>
<evidence type="ECO:0000256" key="7">
    <source>
        <dbReference type="ARBA" id="ARBA00022801"/>
    </source>
</evidence>
<comment type="subcellular location">
    <subcellularLocation>
        <location evidence="2">Cytoplasm</location>
    </subcellularLocation>
</comment>
<dbReference type="EMBL" id="WBNI01000008">
    <property type="protein sequence ID" value="NXD61870.1"/>
    <property type="molecule type" value="Genomic_DNA"/>
</dbReference>
<dbReference type="InterPro" id="IPR006683">
    <property type="entry name" value="Thioestr_dom"/>
</dbReference>
<dbReference type="FunFam" id="3.10.129.10:FF:000011">
    <property type="entry name" value="Acyl-coenzyme A thioesterase 11"/>
    <property type="match status" value="1"/>
</dbReference>
<dbReference type="Pfam" id="PF01852">
    <property type="entry name" value="START"/>
    <property type="match status" value="1"/>
</dbReference>
<dbReference type="SMART" id="SM00234">
    <property type="entry name" value="START"/>
    <property type="match status" value="1"/>
</dbReference>
<dbReference type="SUPFAM" id="SSF55961">
    <property type="entry name" value="Bet v1-like"/>
    <property type="match status" value="1"/>
</dbReference>
<feature type="domain" description="HotDog ACOT-type" evidence="12">
    <location>
        <begin position="61"/>
        <end position="182"/>
    </location>
</feature>
<name>A0A851XKF8_EOLRO</name>
<evidence type="ECO:0000256" key="6">
    <source>
        <dbReference type="ARBA" id="ARBA00022737"/>
    </source>
</evidence>
<dbReference type="AlphaFoldDB" id="A0A851XKF8"/>
<dbReference type="CDD" id="cd03442">
    <property type="entry name" value="BFIT_BACH"/>
    <property type="match status" value="2"/>
</dbReference>
<evidence type="ECO:0000256" key="2">
    <source>
        <dbReference type="ARBA" id="ARBA00004496"/>
    </source>
</evidence>
<dbReference type="InterPro" id="IPR029069">
    <property type="entry name" value="HotDog_dom_sf"/>
</dbReference>
<evidence type="ECO:0000256" key="1">
    <source>
        <dbReference type="ARBA" id="ARBA00000295"/>
    </source>
</evidence>
<feature type="non-terminal residue" evidence="13">
    <location>
        <position position="648"/>
    </location>
</feature>
<dbReference type="Gene3D" id="3.30.530.20">
    <property type="match status" value="2"/>
</dbReference>
<dbReference type="Proteomes" id="UP000637704">
    <property type="component" value="Unassembled WGS sequence"/>
</dbReference>
<comment type="pathway">
    <text evidence="3">Lipid metabolism; fatty acid metabolism.</text>
</comment>
<dbReference type="Gene3D" id="3.10.129.10">
    <property type="entry name" value="Hotdog Thioesterase"/>
    <property type="match status" value="2"/>
</dbReference>
<dbReference type="GO" id="GO:0052689">
    <property type="term" value="F:carboxylic ester hydrolase activity"/>
    <property type="evidence" value="ECO:0007669"/>
    <property type="project" value="UniProtKB-KW"/>
</dbReference>
<feature type="domain" description="HotDog ACOT-type" evidence="12">
    <location>
        <begin position="244"/>
        <end position="357"/>
    </location>
</feature>
<dbReference type="GO" id="GO:0006637">
    <property type="term" value="P:acyl-CoA metabolic process"/>
    <property type="evidence" value="ECO:0007669"/>
    <property type="project" value="TreeGrafter"/>
</dbReference>
<evidence type="ECO:0000256" key="9">
    <source>
        <dbReference type="ARBA" id="ARBA00023098"/>
    </source>
</evidence>
<dbReference type="PROSITE" id="PS50848">
    <property type="entry name" value="START"/>
    <property type="match status" value="1"/>
</dbReference>
<gene>
    <name evidence="13" type="primary">Acot11</name>
    <name evidence="13" type="ORF">EOLROS_R10605</name>
</gene>
<organism evidence="13 14">
    <name type="scientific">Eolophus roseicapilla</name>
    <name type="common">Galah cockatoo</name>
    <name type="synonym">Cacatua roseicapilla</name>
    <dbReference type="NCBI Taxonomy" id="176039"/>
    <lineage>
        <taxon>Eukaryota</taxon>
        <taxon>Metazoa</taxon>
        <taxon>Chordata</taxon>
        <taxon>Craniata</taxon>
        <taxon>Vertebrata</taxon>
        <taxon>Euteleostomi</taxon>
        <taxon>Archelosauria</taxon>
        <taxon>Archosauria</taxon>
        <taxon>Dinosauria</taxon>
        <taxon>Saurischia</taxon>
        <taxon>Theropoda</taxon>
        <taxon>Coelurosauria</taxon>
        <taxon>Aves</taxon>
        <taxon>Neognathae</taxon>
        <taxon>Neoaves</taxon>
        <taxon>Telluraves</taxon>
        <taxon>Australaves</taxon>
        <taxon>Psittaciformes</taxon>
        <taxon>Cacatuidae</taxon>
        <taxon>Eolophus</taxon>
    </lineage>
</organism>
<dbReference type="InterPro" id="IPR023393">
    <property type="entry name" value="START-like_dom_sf"/>
</dbReference>
<dbReference type="PANTHER" id="PTHR11049">
    <property type="entry name" value="ACYL COENZYME A THIOESTER HYDROLASE"/>
    <property type="match status" value="1"/>
</dbReference>
<comment type="caution">
    <text evidence="13">The sequence shown here is derived from an EMBL/GenBank/DDBJ whole genome shotgun (WGS) entry which is preliminary data.</text>
</comment>
<keyword evidence="14" id="KW-1185">Reference proteome</keyword>
<keyword evidence="9" id="KW-0443">Lipid metabolism</keyword>
<keyword evidence="6" id="KW-0677">Repeat</keyword>
<keyword evidence="8" id="KW-0276">Fatty acid metabolism</keyword>
<dbReference type="InterPro" id="IPR002913">
    <property type="entry name" value="START_lipid-bd_dom"/>
</dbReference>
<dbReference type="GO" id="GO:0005829">
    <property type="term" value="C:cytosol"/>
    <property type="evidence" value="ECO:0007669"/>
    <property type="project" value="TreeGrafter"/>
</dbReference>
<evidence type="ECO:0000256" key="5">
    <source>
        <dbReference type="ARBA" id="ARBA00022490"/>
    </source>
</evidence>
<dbReference type="GO" id="GO:0006631">
    <property type="term" value="P:fatty acid metabolic process"/>
    <property type="evidence" value="ECO:0007669"/>
    <property type="project" value="UniProtKB-UniPathway"/>
</dbReference>
<evidence type="ECO:0000313" key="14">
    <source>
        <dbReference type="Proteomes" id="UP000637704"/>
    </source>
</evidence>
<feature type="region of interest" description="Disordered" evidence="10">
    <location>
        <begin position="37"/>
        <end position="63"/>
    </location>
</feature>
<feature type="non-terminal residue" evidence="13">
    <location>
        <position position="1"/>
    </location>
</feature>
<dbReference type="GO" id="GO:0008289">
    <property type="term" value="F:lipid binding"/>
    <property type="evidence" value="ECO:0007669"/>
    <property type="project" value="InterPro"/>
</dbReference>
<evidence type="ECO:0000256" key="10">
    <source>
        <dbReference type="SAM" id="MobiDB-lite"/>
    </source>
</evidence>
<evidence type="ECO:0000259" key="11">
    <source>
        <dbReference type="PROSITE" id="PS50848"/>
    </source>
</evidence>
<keyword evidence="7" id="KW-0378">Hydrolase</keyword>
<reference evidence="13" key="1">
    <citation type="submission" date="2019-09" db="EMBL/GenBank/DDBJ databases">
        <title>Bird 10,000 Genomes (B10K) Project - Family phase.</title>
        <authorList>
            <person name="Zhang G."/>
        </authorList>
    </citation>
    <scope>NUCLEOTIDE SEQUENCE</scope>
    <source>
        <strain evidence="13">B10K-DU-025-06</strain>
        <tissue evidence="13">Mixed tissue sample</tissue>
    </source>
</reference>
<dbReference type="PANTHER" id="PTHR11049:SF1">
    <property type="entry name" value="ACYL-COENZYME A THIOESTERASE 11"/>
    <property type="match status" value="1"/>
</dbReference>
<dbReference type="UniPathway" id="UPA00199"/>
<comment type="catalytic activity">
    <reaction evidence="1">
        <text>butanoyl-CoA + H2O = butanoate + CoA + H(+)</text>
        <dbReference type="Rhea" id="RHEA:40111"/>
        <dbReference type="ChEBI" id="CHEBI:15377"/>
        <dbReference type="ChEBI" id="CHEBI:15378"/>
        <dbReference type="ChEBI" id="CHEBI:17968"/>
        <dbReference type="ChEBI" id="CHEBI:57287"/>
        <dbReference type="ChEBI" id="CHEBI:57371"/>
    </reaction>
    <physiologicalReaction direction="left-to-right" evidence="1">
        <dbReference type="Rhea" id="RHEA:40112"/>
    </physiologicalReaction>
</comment>
<feature type="domain" description="START" evidence="11">
    <location>
        <begin position="457"/>
        <end position="615"/>
    </location>
</feature>